<dbReference type="PANTHER" id="PTHR34776">
    <property type="entry name" value="F17F16.3 PROTEIN"/>
    <property type="match status" value="1"/>
</dbReference>
<evidence type="ECO:0000256" key="1">
    <source>
        <dbReference type="SAM" id="MobiDB-lite"/>
    </source>
</evidence>
<dbReference type="GeneID" id="20353724"/>
<feature type="compositionally biased region" description="Basic and acidic residues" evidence="1">
    <location>
        <begin position="117"/>
        <end position="130"/>
    </location>
</feature>
<proteinExistence type="predicted"/>
<reference evidence="3" key="2">
    <citation type="submission" date="2010-07" db="EMBL/GenBank/DDBJ databases">
        <authorList>
            <consortium name="The Broad Institute Genome Sequencing Platform"/>
            <consortium name="Broad Institute Genome Sequencing Center for Infectious Disease"/>
            <person name="Ma L.-J."/>
            <person name="Dead R."/>
            <person name="Young S."/>
            <person name="Zeng Q."/>
            <person name="Koehrsen M."/>
            <person name="Alvarado L."/>
            <person name="Berlin A."/>
            <person name="Chapman S.B."/>
            <person name="Chen Z."/>
            <person name="Freedman E."/>
            <person name="Gellesch M."/>
            <person name="Goldberg J."/>
            <person name="Griggs A."/>
            <person name="Gujja S."/>
            <person name="Heilman E.R."/>
            <person name="Heiman D."/>
            <person name="Hepburn T."/>
            <person name="Howarth C."/>
            <person name="Jen D."/>
            <person name="Larson L."/>
            <person name="Mehta T."/>
            <person name="Neiman D."/>
            <person name="Pearson M."/>
            <person name="Roberts A."/>
            <person name="Saif S."/>
            <person name="Shea T."/>
            <person name="Shenoy N."/>
            <person name="Sisk P."/>
            <person name="Stolte C."/>
            <person name="Sykes S."/>
            <person name="Walk T."/>
            <person name="White J."/>
            <person name="Yandava C."/>
            <person name="Haas B."/>
            <person name="Nusbaum C."/>
            <person name="Birren B."/>
        </authorList>
    </citation>
    <scope>NUCLEOTIDE SEQUENCE</scope>
    <source>
        <strain evidence="3">R3-111a-1</strain>
    </source>
</reference>
<reference evidence="4" key="4">
    <citation type="journal article" date="2015" name="G3 (Bethesda)">
        <title>Genome sequences of three phytopathogenic species of the Magnaporthaceae family of fungi.</title>
        <authorList>
            <person name="Okagaki L.H."/>
            <person name="Nunes C.C."/>
            <person name="Sailsbery J."/>
            <person name="Clay B."/>
            <person name="Brown D."/>
            <person name="John T."/>
            <person name="Oh Y."/>
            <person name="Young N."/>
            <person name="Fitzgerald M."/>
            <person name="Haas B.J."/>
            <person name="Zeng Q."/>
            <person name="Young S."/>
            <person name="Adiconis X."/>
            <person name="Fan L."/>
            <person name="Levin J.Z."/>
            <person name="Mitchell T.K."/>
            <person name="Okubara P.A."/>
            <person name="Farman M.L."/>
            <person name="Kohn L.M."/>
            <person name="Birren B."/>
            <person name="Ma L.-J."/>
            <person name="Dean R.A."/>
        </authorList>
    </citation>
    <scope>NUCLEOTIDE SEQUENCE</scope>
    <source>
        <strain evidence="4">R3-111a-1</strain>
    </source>
</reference>
<feature type="signal peptide" evidence="2">
    <location>
        <begin position="1"/>
        <end position="21"/>
    </location>
</feature>
<dbReference type="AlphaFoldDB" id="J3PID8"/>
<feature type="region of interest" description="Disordered" evidence="1">
    <location>
        <begin position="382"/>
        <end position="403"/>
    </location>
</feature>
<reference evidence="5" key="1">
    <citation type="submission" date="2010-07" db="EMBL/GenBank/DDBJ databases">
        <title>The genome sequence of Gaeumannomyces graminis var. tritici strain R3-111a-1.</title>
        <authorList>
            <consortium name="The Broad Institute Genome Sequencing Platform"/>
            <person name="Ma L.-J."/>
            <person name="Dead R."/>
            <person name="Young S."/>
            <person name="Zeng Q."/>
            <person name="Koehrsen M."/>
            <person name="Alvarado L."/>
            <person name="Berlin A."/>
            <person name="Chapman S.B."/>
            <person name="Chen Z."/>
            <person name="Freedman E."/>
            <person name="Gellesch M."/>
            <person name="Goldberg J."/>
            <person name="Griggs A."/>
            <person name="Gujja S."/>
            <person name="Heilman E.R."/>
            <person name="Heiman D."/>
            <person name="Hepburn T."/>
            <person name="Howarth C."/>
            <person name="Jen D."/>
            <person name="Larson L."/>
            <person name="Mehta T."/>
            <person name="Neiman D."/>
            <person name="Pearson M."/>
            <person name="Roberts A."/>
            <person name="Saif S."/>
            <person name="Shea T."/>
            <person name="Shenoy N."/>
            <person name="Sisk P."/>
            <person name="Stolte C."/>
            <person name="Sykes S."/>
            <person name="Walk T."/>
            <person name="White J."/>
            <person name="Yandava C."/>
            <person name="Haas B."/>
            <person name="Nusbaum C."/>
            <person name="Birren B."/>
        </authorList>
    </citation>
    <scope>NUCLEOTIDE SEQUENCE [LARGE SCALE GENOMIC DNA]</scope>
    <source>
        <strain evidence="5">R3-111a-1</strain>
    </source>
</reference>
<accession>J3PID8</accession>
<keyword evidence="5" id="KW-1185">Reference proteome</keyword>
<feature type="compositionally biased region" description="Basic residues" evidence="1">
    <location>
        <begin position="135"/>
        <end position="144"/>
    </location>
</feature>
<dbReference type="PANTHER" id="PTHR34776:SF1">
    <property type="entry name" value="F17F16.3 PROTEIN"/>
    <property type="match status" value="1"/>
</dbReference>
<feature type="region of interest" description="Disordered" evidence="1">
    <location>
        <begin position="114"/>
        <end position="211"/>
    </location>
</feature>
<dbReference type="OrthoDB" id="1028014at2759"/>
<name>J3PID8_GAET3</name>
<feature type="compositionally biased region" description="Polar residues" evidence="1">
    <location>
        <begin position="167"/>
        <end position="176"/>
    </location>
</feature>
<organism evidence="3">
    <name type="scientific">Gaeumannomyces tritici (strain R3-111a-1)</name>
    <name type="common">Wheat and barley take-all root rot fungus</name>
    <name type="synonym">Gaeumannomyces graminis var. tritici</name>
    <dbReference type="NCBI Taxonomy" id="644352"/>
    <lineage>
        <taxon>Eukaryota</taxon>
        <taxon>Fungi</taxon>
        <taxon>Dikarya</taxon>
        <taxon>Ascomycota</taxon>
        <taxon>Pezizomycotina</taxon>
        <taxon>Sordariomycetes</taxon>
        <taxon>Sordariomycetidae</taxon>
        <taxon>Magnaporthales</taxon>
        <taxon>Magnaporthaceae</taxon>
        <taxon>Gaeumannomyces</taxon>
    </lineage>
</organism>
<protein>
    <submittedName>
        <fullName evidence="3 4">Uncharacterized protein</fullName>
    </submittedName>
</protein>
<keyword evidence="2" id="KW-0732">Signal</keyword>
<dbReference type="VEuPathDB" id="FungiDB:GGTG_13266"/>
<feature type="chain" id="PRO_5015095442" evidence="2">
    <location>
        <begin position="22"/>
        <end position="518"/>
    </location>
</feature>
<feature type="region of interest" description="Disordered" evidence="1">
    <location>
        <begin position="441"/>
        <end position="461"/>
    </location>
</feature>
<dbReference type="Proteomes" id="UP000006039">
    <property type="component" value="Unassembled WGS sequence"/>
</dbReference>
<dbReference type="STRING" id="644352.J3PID8"/>
<sequence length="518" mass="55834">MAAAAAAVFIALVLTAMQSASLRSGCRGTSLFNRRRTALPSPPSWGPRVGASLTMPRESWAFHVGTRQHRDCCRDQGGRRMTGAGGITQAGIVSSGSKLKQWLDLFTKAHSAAFKARAGEKRKSEPEKDGGPISKRTRASRGRHGSPPNSSTTAGNGSSDGKLKQNGDATRGSQGRSKGPRGNGKKTRGGSGTKSRTRRTSATSTGGRDDAPQILEKGIIYFFFRGRVRDKTADGDGGADEEAPRSVDDVARSHIVLRPIWSDDPTSPSKQATDNIADSARLLALPKKFLPRTGRDRFMAIAEKGATDFATLCDTFLRGSDHETKTRGTRHAPAAAPLAEGVYAIISTGRESHLAYIVTLPEDLGEVQRAMGLKGRGSFIVSTKNPKNDGPPNARFPQKPEYPNEVMKDFGSLRWLPSQPRHLDYPNTQLLLIGEPSGLEKATSVKGKKGESGGDENSEAETLAELEELEDEDTKRMRHLAGDQSDAIFADLQVRAEEYPKLKTTFRGSGPVVEQSQK</sequence>
<dbReference type="HOGENOM" id="CLU_024063_0_0_1"/>
<reference evidence="3" key="3">
    <citation type="submission" date="2010-09" db="EMBL/GenBank/DDBJ databases">
        <title>Annotation of Gaeumannomyces graminis var. tritici R3-111a-1.</title>
        <authorList>
            <consortium name="The Broad Institute Genome Sequencing Platform"/>
            <person name="Ma L.-J."/>
            <person name="Dead R."/>
            <person name="Young S.K."/>
            <person name="Zeng Q."/>
            <person name="Gargeya S."/>
            <person name="Fitzgerald M."/>
            <person name="Haas B."/>
            <person name="Abouelleil A."/>
            <person name="Alvarado L."/>
            <person name="Arachchi H.M."/>
            <person name="Berlin A."/>
            <person name="Brown A."/>
            <person name="Chapman S.B."/>
            <person name="Chen Z."/>
            <person name="Dunbar C."/>
            <person name="Freedman E."/>
            <person name="Gearin G."/>
            <person name="Gellesch M."/>
            <person name="Goldberg J."/>
            <person name="Griggs A."/>
            <person name="Gujja S."/>
            <person name="Heiman D."/>
            <person name="Howarth C."/>
            <person name="Larson L."/>
            <person name="Lui A."/>
            <person name="MacDonald P.J.P."/>
            <person name="Mehta T."/>
            <person name="Montmayeur A."/>
            <person name="Murphy C."/>
            <person name="Neiman D."/>
            <person name="Pearson M."/>
            <person name="Priest M."/>
            <person name="Roberts A."/>
            <person name="Saif S."/>
            <person name="Shea T."/>
            <person name="Shenoy N."/>
            <person name="Sisk P."/>
            <person name="Stolte C."/>
            <person name="Sykes S."/>
            <person name="Yandava C."/>
            <person name="Wortman J."/>
            <person name="Nusbaum C."/>
            <person name="Birren B."/>
        </authorList>
    </citation>
    <scope>NUCLEOTIDE SEQUENCE</scope>
    <source>
        <strain evidence="3">R3-111a-1</strain>
    </source>
</reference>
<feature type="compositionally biased region" description="Polar residues" evidence="1">
    <location>
        <begin position="147"/>
        <end position="159"/>
    </location>
</feature>
<gene>
    <name evidence="4" type="primary">20353724</name>
    <name evidence="3" type="ORF">GGTG_13266</name>
</gene>
<dbReference type="RefSeq" id="XP_009229436.1">
    <property type="nucleotide sequence ID" value="XM_009231172.1"/>
</dbReference>
<dbReference type="EMBL" id="GL385405">
    <property type="protein sequence ID" value="EJT69157.1"/>
    <property type="molecule type" value="Genomic_DNA"/>
</dbReference>
<reference evidence="4" key="5">
    <citation type="submission" date="2018-04" db="UniProtKB">
        <authorList>
            <consortium name="EnsemblFungi"/>
        </authorList>
    </citation>
    <scope>IDENTIFICATION</scope>
    <source>
        <strain evidence="4">R3-111a-1</strain>
    </source>
</reference>
<dbReference type="EnsemblFungi" id="EJT69157">
    <property type="protein sequence ID" value="EJT69157"/>
    <property type="gene ID" value="GGTG_13266"/>
</dbReference>
<evidence type="ECO:0000313" key="5">
    <source>
        <dbReference type="Proteomes" id="UP000006039"/>
    </source>
</evidence>
<dbReference type="eggNOG" id="ENOG502S2IV">
    <property type="taxonomic scope" value="Eukaryota"/>
</dbReference>
<evidence type="ECO:0000256" key="2">
    <source>
        <dbReference type="SAM" id="SignalP"/>
    </source>
</evidence>
<evidence type="ECO:0000313" key="4">
    <source>
        <dbReference type="EnsemblFungi" id="EJT69157"/>
    </source>
</evidence>
<evidence type="ECO:0000313" key="3">
    <source>
        <dbReference type="EMBL" id="EJT69157.1"/>
    </source>
</evidence>